<keyword evidence="1" id="KW-1133">Transmembrane helix</keyword>
<feature type="transmembrane region" description="Helical" evidence="1">
    <location>
        <begin position="212"/>
        <end position="230"/>
    </location>
</feature>
<gene>
    <name evidence="2" type="ORF">METZ01_LOCUS167922</name>
</gene>
<dbReference type="Pfam" id="PF10060">
    <property type="entry name" value="DUF2298"/>
    <property type="match status" value="1"/>
</dbReference>
<feature type="transmembrane region" description="Helical" evidence="1">
    <location>
        <begin position="65"/>
        <end position="86"/>
    </location>
</feature>
<feature type="transmembrane region" description="Helical" evidence="1">
    <location>
        <begin position="159"/>
        <end position="177"/>
    </location>
</feature>
<feature type="transmembrane region" description="Helical" evidence="1">
    <location>
        <begin position="98"/>
        <end position="117"/>
    </location>
</feature>
<accession>A0A382BML0</accession>
<name>A0A382BML0_9ZZZZ</name>
<sequence length="231" mass="24845">MVAMDIFLWLLIVEFLGMVAFPFTYVLFPVLKDRGYGFAKPLGLLMLAYPVWLLGSLHLSTGANVMPYLVLAALVVAAALVARRNCEDLVIFFRREKVLILTIESLFLLFFVGFALLKAGTSAISHTEQPMDFAFLNAAMLASSFPPEDPWLAGNGINYYYFGYLIFGLPGVIGGLSSSVVYNLALALLPAMAAAGMVSLISSLLIRAGASLRVALCFGVVGSIGLVVFGN</sequence>
<dbReference type="InterPro" id="IPR018746">
    <property type="entry name" value="DUF2298"/>
</dbReference>
<organism evidence="2">
    <name type="scientific">marine metagenome</name>
    <dbReference type="NCBI Taxonomy" id="408172"/>
    <lineage>
        <taxon>unclassified sequences</taxon>
        <taxon>metagenomes</taxon>
        <taxon>ecological metagenomes</taxon>
    </lineage>
</organism>
<reference evidence="2" key="1">
    <citation type="submission" date="2018-05" db="EMBL/GenBank/DDBJ databases">
        <authorList>
            <person name="Lanie J.A."/>
            <person name="Ng W.-L."/>
            <person name="Kazmierczak K.M."/>
            <person name="Andrzejewski T.M."/>
            <person name="Davidsen T.M."/>
            <person name="Wayne K.J."/>
            <person name="Tettelin H."/>
            <person name="Glass J.I."/>
            <person name="Rusch D."/>
            <person name="Podicherti R."/>
            <person name="Tsui H.-C.T."/>
            <person name="Winkler M.E."/>
        </authorList>
    </citation>
    <scope>NUCLEOTIDE SEQUENCE</scope>
</reference>
<evidence type="ECO:0000313" key="2">
    <source>
        <dbReference type="EMBL" id="SVB15068.1"/>
    </source>
</evidence>
<feature type="transmembrane region" description="Helical" evidence="1">
    <location>
        <begin position="6"/>
        <end position="30"/>
    </location>
</feature>
<feature type="transmembrane region" description="Helical" evidence="1">
    <location>
        <begin position="184"/>
        <end position="206"/>
    </location>
</feature>
<dbReference type="AlphaFoldDB" id="A0A382BML0"/>
<dbReference type="PANTHER" id="PTHR10790:SF51">
    <property type="entry name" value="TETRATRICOPEPTIDE REPEAT PROTEIN"/>
    <property type="match status" value="1"/>
</dbReference>
<keyword evidence="1" id="KW-0812">Transmembrane</keyword>
<proteinExistence type="predicted"/>
<dbReference type="PANTHER" id="PTHR10790">
    <property type="entry name" value="TPR-DOMAIN CONTAINING PROTEIN"/>
    <property type="match status" value="1"/>
</dbReference>
<feature type="non-terminal residue" evidence="2">
    <location>
        <position position="231"/>
    </location>
</feature>
<evidence type="ECO:0000256" key="1">
    <source>
        <dbReference type="SAM" id="Phobius"/>
    </source>
</evidence>
<keyword evidence="1" id="KW-0472">Membrane</keyword>
<protein>
    <submittedName>
        <fullName evidence="2">Uncharacterized protein</fullName>
    </submittedName>
</protein>
<dbReference type="EMBL" id="UINC01030525">
    <property type="protein sequence ID" value="SVB15068.1"/>
    <property type="molecule type" value="Genomic_DNA"/>
</dbReference>